<dbReference type="Proteomes" id="UP000032232">
    <property type="component" value="Unassembled WGS sequence"/>
</dbReference>
<dbReference type="SUPFAM" id="SSF56112">
    <property type="entry name" value="Protein kinase-like (PK-like)"/>
    <property type="match status" value="2"/>
</dbReference>
<feature type="domain" description="Aminoglycoside phosphotransferase" evidence="1">
    <location>
        <begin position="446"/>
        <end position="647"/>
    </location>
</feature>
<reference evidence="2 3" key="1">
    <citation type="submission" date="2015-02" db="EMBL/GenBank/DDBJ databases">
        <title>Genome Sequence of Jannaschia aquimarina DSM28248, a member of the Roseobacter clade.</title>
        <authorList>
            <person name="Voget S."/>
            <person name="Daniel R."/>
        </authorList>
    </citation>
    <scope>NUCLEOTIDE SEQUENCE [LARGE SCALE GENOMIC DNA]</scope>
    <source>
        <strain evidence="2 3">GSW-M26</strain>
    </source>
</reference>
<accession>A0A0D1EGV9</accession>
<dbReference type="PATRIC" id="fig|935700.4.peg.1400"/>
<dbReference type="InterPro" id="IPR051678">
    <property type="entry name" value="AGP_Transferase"/>
</dbReference>
<name>A0A0D1EGV9_9RHOB</name>
<protein>
    <submittedName>
        <fullName evidence="2">Phosphotransferase enzyme family protein</fullName>
    </submittedName>
</protein>
<dbReference type="Pfam" id="PF01636">
    <property type="entry name" value="APH"/>
    <property type="match status" value="2"/>
</dbReference>
<gene>
    <name evidence="2" type="ORF">jaqu_13460</name>
</gene>
<comment type="caution">
    <text evidence="2">The sequence shown here is derived from an EMBL/GenBank/DDBJ whole genome shotgun (WGS) entry which is preliminary data.</text>
</comment>
<dbReference type="AlphaFoldDB" id="A0A0D1EGV9"/>
<sequence length="706" mass="76576">MISPPNEQLIRRDSALPGLALLLDDVALAEALGTSRIERLYLRYKPGTSCRVAVRKADHSIEVLKAVPRKRFARKQSSGDLSGLAIHRKNPAKDQALPGARHFFGKPHRILRPLFGDHPLARGRIEILRYKAGRRLVARVTTFGQAALVKLHTPSGFARAQAGAVRSDLLGHAPLLGADASLCAIACGWLDGAPVDLAGHRAAGEALVRLHAAPSPGGFDEAPGESAETLRRICAYAANLLPELEDRLASACDAVLRSLLASPGRFGSVHGDFSADQVLVAADGARIVDWDRAGRGDQLVDLGSYLARLDMDVLDGTRSAAEARQAAASFLSGYGPDAAAMAWIASQHAAHLLRLVTEPFRRQLRDWDEMTAALLRRVADVVPRTTEPIDAAMPTLAECLDRRAMASVVAATGVELTGSPELLRHKPGRRAIVRLPCAAGDRLIKLRAKGPDRATPALHHTLREAGFDGRAAPFAIPRAWPGPDRLDAFLMEAVAGEPLADHARPGRDAAPFERAGRALAALHRLDVSLPQDWGLADEWAVLSRALRQAAEREPKHKDRIDKLASELRRELDRLSDARPVPLHRDFYFDQILIDGERMWLVDLDLMARGHPAIDPGNFTAHLEELALRRDGDPTTLRPQIHAFREGYADAGGPASGDDIDLMHRISLARHLAICLRIPGRTEAFPRLLHHLAPTAQSLSAASARSA</sequence>
<evidence type="ECO:0000313" key="2">
    <source>
        <dbReference type="EMBL" id="KIT16849.1"/>
    </source>
</evidence>
<organism evidence="2 3">
    <name type="scientific">Jannaschia aquimarina</name>
    <dbReference type="NCBI Taxonomy" id="935700"/>
    <lineage>
        <taxon>Bacteria</taxon>
        <taxon>Pseudomonadati</taxon>
        <taxon>Pseudomonadota</taxon>
        <taxon>Alphaproteobacteria</taxon>
        <taxon>Rhodobacterales</taxon>
        <taxon>Roseobacteraceae</taxon>
        <taxon>Jannaschia</taxon>
    </lineage>
</organism>
<dbReference type="InterPro" id="IPR011009">
    <property type="entry name" value="Kinase-like_dom_sf"/>
</dbReference>
<feature type="domain" description="Aminoglycoside phosphotransferase" evidence="1">
    <location>
        <begin position="181"/>
        <end position="324"/>
    </location>
</feature>
<dbReference type="Gene3D" id="3.90.1200.10">
    <property type="match status" value="2"/>
</dbReference>
<dbReference type="InterPro" id="IPR002575">
    <property type="entry name" value="Aminoglycoside_PTrfase"/>
</dbReference>
<dbReference type="STRING" id="935700.jaqu_13460"/>
<dbReference type="PANTHER" id="PTHR21310:SF40">
    <property type="entry name" value="AMINOGLYCOSIDE PHOSPHOTRANSFERASE DOMAIN-CONTAINING PROTEIN-RELATED"/>
    <property type="match status" value="1"/>
</dbReference>
<dbReference type="GO" id="GO:0016740">
    <property type="term" value="F:transferase activity"/>
    <property type="evidence" value="ECO:0007669"/>
    <property type="project" value="UniProtKB-KW"/>
</dbReference>
<dbReference type="EMBL" id="JYFE01000025">
    <property type="protein sequence ID" value="KIT16849.1"/>
    <property type="molecule type" value="Genomic_DNA"/>
</dbReference>
<keyword evidence="3" id="KW-1185">Reference proteome</keyword>
<proteinExistence type="predicted"/>
<evidence type="ECO:0000259" key="1">
    <source>
        <dbReference type="Pfam" id="PF01636"/>
    </source>
</evidence>
<evidence type="ECO:0000313" key="3">
    <source>
        <dbReference type="Proteomes" id="UP000032232"/>
    </source>
</evidence>
<dbReference type="PANTHER" id="PTHR21310">
    <property type="entry name" value="AMINOGLYCOSIDE PHOSPHOTRANSFERASE-RELATED-RELATED"/>
    <property type="match status" value="1"/>
</dbReference>
<keyword evidence="2" id="KW-0808">Transferase</keyword>